<proteinExistence type="inferred from homology"/>
<organism evidence="10 11">
    <name type="scientific">Sutterella massiliensis</name>
    <dbReference type="NCBI Taxonomy" id="1816689"/>
    <lineage>
        <taxon>Bacteria</taxon>
        <taxon>Pseudomonadati</taxon>
        <taxon>Pseudomonadota</taxon>
        <taxon>Betaproteobacteria</taxon>
        <taxon>Burkholderiales</taxon>
        <taxon>Sutterellaceae</taxon>
        <taxon>Sutterella</taxon>
    </lineage>
</organism>
<comment type="function">
    <text evidence="1">Part of the ABC transporter complex GsiABCD involved in glutathione import. Binds glutathione.</text>
</comment>
<evidence type="ECO:0000256" key="2">
    <source>
        <dbReference type="ARBA" id="ARBA00004418"/>
    </source>
</evidence>
<comment type="similarity">
    <text evidence="3">Belongs to the bacterial solute-binding protein 5 family.</text>
</comment>
<keyword evidence="5" id="KW-0813">Transport</keyword>
<dbReference type="CDD" id="cd08499">
    <property type="entry name" value="PBP2_Ylib_like"/>
    <property type="match status" value="1"/>
</dbReference>
<sequence>MQSKRSNPKKADRFTSVRGRAAIAASLAAVLITASAGIAAKDITVAVGAAFSTLDPYDCPDVLTRICAKSIYEGLFTFDKNLKPVPELAESFEASADASEYTIKLKTGVKFHDGTDFNAEAVKVNFDRFLNPENRLNRYSAYSMIEKVEVLDPATVRFKLKKPMPSFIGRLAATTPQMICPSYIEKYGTGKQLATRACGTGPYVLERFNPNDGIFVKKNPNYRVPGLPKLDSIHWVPVIENATRAAMLRTGEAQYVTPMPLEQIAQLKDDKSLEIQSMPSLMSRYLSINNRVKPFNDKRVREAINYAINKEALAKVAYAGYAVPMSGIIPPKLPTSLKMGPWPYDPKKARELLKEAGYPNGFETTLWSAYTNTTASKAVQFIQQQLRQVGIKVTTRLLEPGVRTSEVYAVQNPDDAKSRLYYVGWADSTMDPDLTIRPVLDSREAPPKFMNTSYYANPKLDDVLDRAQVETDAEKRQALYNEAQRIAWSDAPWAFLLYEENTAGASVKLKNFTLRPDGGFDFYNAYWEE</sequence>
<evidence type="ECO:0000256" key="1">
    <source>
        <dbReference type="ARBA" id="ARBA00003489"/>
    </source>
</evidence>
<protein>
    <recommendedName>
        <fullName evidence="4">Glutathione-binding protein GsiB</fullName>
    </recommendedName>
</protein>
<feature type="chain" id="PRO_5046109886" description="Glutathione-binding protein GsiB" evidence="8">
    <location>
        <begin position="37"/>
        <end position="529"/>
    </location>
</feature>
<dbReference type="SUPFAM" id="SSF53850">
    <property type="entry name" value="Periplasmic binding protein-like II"/>
    <property type="match status" value="1"/>
</dbReference>
<evidence type="ECO:0000256" key="6">
    <source>
        <dbReference type="ARBA" id="ARBA00022729"/>
    </source>
</evidence>
<evidence type="ECO:0000256" key="3">
    <source>
        <dbReference type="ARBA" id="ARBA00005695"/>
    </source>
</evidence>
<name>A0ABS2DQV5_9BURK</name>
<dbReference type="RefSeq" id="WP_205102203.1">
    <property type="nucleotide sequence ID" value="NZ_JACJJC010000005.1"/>
</dbReference>
<evidence type="ECO:0000313" key="11">
    <source>
        <dbReference type="Proteomes" id="UP000715095"/>
    </source>
</evidence>
<dbReference type="EMBL" id="JACJJC010000005">
    <property type="protein sequence ID" value="MBM6703728.1"/>
    <property type="molecule type" value="Genomic_DNA"/>
</dbReference>
<dbReference type="InterPro" id="IPR039424">
    <property type="entry name" value="SBP_5"/>
</dbReference>
<dbReference type="InterPro" id="IPR030678">
    <property type="entry name" value="Peptide/Ni-bd"/>
</dbReference>
<evidence type="ECO:0000259" key="9">
    <source>
        <dbReference type="Pfam" id="PF00496"/>
    </source>
</evidence>
<evidence type="ECO:0000256" key="8">
    <source>
        <dbReference type="SAM" id="SignalP"/>
    </source>
</evidence>
<comment type="subcellular location">
    <subcellularLocation>
        <location evidence="2">Periplasm</location>
    </subcellularLocation>
</comment>
<dbReference type="PIRSF" id="PIRSF002741">
    <property type="entry name" value="MppA"/>
    <property type="match status" value="1"/>
</dbReference>
<evidence type="ECO:0000256" key="7">
    <source>
        <dbReference type="ARBA" id="ARBA00022764"/>
    </source>
</evidence>
<feature type="signal peptide" evidence="8">
    <location>
        <begin position="1"/>
        <end position="36"/>
    </location>
</feature>
<reference evidence="10 11" key="1">
    <citation type="journal article" date="2021" name="Sci. Rep.">
        <title>The distribution of antibiotic resistance genes in chicken gut microbiota commensals.</title>
        <authorList>
            <person name="Juricova H."/>
            <person name="Matiasovicova J."/>
            <person name="Kubasova T."/>
            <person name="Cejkova D."/>
            <person name="Rychlik I."/>
        </authorList>
    </citation>
    <scope>NUCLEOTIDE SEQUENCE [LARGE SCALE GENOMIC DNA]</scope>
    <source>
        <strain evidence="10 11">An829</strain>
    </source>
</reference>
<evidence type="ECO:0000256" key="5">
    <source>
        <dbReference type="ARBA" id="ARBA00022448"/>
    </source>
</evidence>
<keyword evidence="6 8" id="KW-0732">Signal</keyword>
<dbReference type="Pfam" id="PF00496">
    <property type="entry name" value="SBP_bac_5"/>
    <property type="match status" value="1"/>
</dbReference>
<evidence type="ECO:0000313" key="10">
    <source>
        <dbReference type="EMBL" id="MBM6703728.1"/>
    </source>
</evidence>
<dbReference type="Proteomes" id="UP000715095">
    <property type="component" value="Unassembled WGS sequence"/>
</dbReference>
<dbReference type="Gene3D" id="3.10.105.10">
    <property type="entry name" value="Dipeptide-binding Protein, Domain 3"/>
    <property type="match status" value="1"/>
</dbReference>
<gene>
    <name evidence="10" type="ORF">H6A60_04400</name>
</gene>
<accession>A0ABS2DQV5</accession>
<dbReference type="PANTHER" id="PTHR30290:SF32">
    <property type="entry name" value="GLUTATHIONE-BINDING PROTEIN GSIB"/>
    <property type="match status" value="1"/>
</dbReference>
<keyword evidence="11" id="KW-1185">Reference proteome</keyword>
<dbReference type="PANTHER" id="PTHR30290">
    <property type="entry name" value="PERIPLASMIC BINDING COMPONENT OF ABC TRANSPORTER"/>
    <property type="match status" value="1"/>
</dbReference>
<feature type="domain" description="Solute-binding protein family 5" evidence="9">
    <location>
        <begin position="83"/>
        <end position="442"/>
    </location>
</feature>
<dbReference type="Gene3D" id="3.90.76.10">
    <property type="entry name" value="Dipeptide-binding Protein, Domain 1"/>
    <property type="match status" value="1"/>
</dbReference>
<dbReference type="Gene3D" id="3.40.190.10">
    <property type="entry name" value="Periplasmic binding protein-like II"/>
    <property type="match status" value="1"/>
</dbReference>
<dbReference type="InterPro" id="IPR000914">
    <property type="entry name" value="SBP_5_dom"/>
</dbReference>
<evidence type="ECO:0000256" key="4">
    <source>
        <dbReference type="ARBA" id="ARBA00017393"/>
    </source>
</evidence>
<keyword evidence="7" id="KW-0574">Periplasm</keyword>
<comment type="caution">
    <text evidence="10">The sequence shown here is derived from an EMBL/GenBank/DDBJ whole genome shotgun (WGS) entry which is preliminary data.</text>
</comment>